<keyword evidence="3" id="KW-1185">Reference proteome</keyword>
<sequence length="67" mass="7576">MEGVFRPRRLMSVTPLWGVMLTMITSLHVLTILLMPLKLCGRPWAYQKVIGETWTYPASICPLIASS</sequence>
<comment type="caution">
    <text evidence="2">The sequence shown here is derived from an EMBL/GenBank/DDBJ whole genome shotgun (WGS) entry which is preliminary data.</text>
</comment>
<dbReference type="AlphaFoldDB" id="A0AAW2CZF6"/>
<gene>
    <name evidence="2" type="ORF">SO802_016276</name>
</gene>
<organism evidence="2 3">
    <name type="scientific">Lithocarpus litseifolius</name>
    <dbReference type="NCBI Taxonomy" id="425828"/>
    <lineage>
        <taxon>Eukaryota</taxon>
        <taxon>Viridiplantae</taxon>
        <taxon>Streptophyta</taxon>
        <taxon>Embryophyta</taxon>
        <taxon>Tracheophyta</taxon>
        <taxon>Spermatophyta</taxon>
        <taxon>Magnoliopsida</taxon>
        <taxon>eudicotyledons</taxon>
        <taxon>Gunneridae</taxon>
        <taxon>Pentapetalae</taxon>
        <taxon>rosids</taxon>
        <taxon>fabids</taxon>
        <taxon>Fagales</taxon>
        <taxon>Fagaceae</taxon>
        <taxon>Lithocarpus</taxon>
    </lineage>
</organism>
<feature type="transmembrane region" description="Helical" evidence="1">
    <location>
        <begin position="16"/>
        <end position="37"/>
    </location>
</feature>
<evidence type="ECO:0000313" key="2">
    <source>
        <dbReference type="EMBL" id="KAL0002495.1"/>
    </source>
</evidence>
<evidence type="ECO:0000313" key="3">
    <source>
        <dbReference type="Proteomes" id="UP001459277"/>
    </source>
</evidence>
<proteinExistence type="predicted"/>
<accession>A0AAW2CZF6</accession>
<dbReference type="EMBL" id="JAZDWU010000005">
    <property type="protein sequence ID" value="KAL0002495.1"/>
    <property type="molecule type" value="Genomic_DNA"/>
</dbReference>
<keyword evidence="1" id="KW-1133">Transmembrane helix</keyword>
<protein>
    <submittedName>
        <fullName evidence="2">Uncharacterized protein</fullName>
    </submittedName>
</protein>
<keyword evidence="1" id="KW-0472">Membrane</keyword>
<evidence type="ECO:0000256" key="1">
    <source>
        <dbReference type="SAM" id="Phobius"/>
    </source>
</evidence>
<reference evidence="2 3" key="1">
    <citation type="submission" date="2024-01" db="EMBL/GenBank/DDBJ databases">
        <title>A telomere-to-telomere, gap-free genome of sweet tea (Lithocarpus litseifolius).</title>
        <authorList>
            <person name="Zhou J."/>
        </authorList>
    </citation>
    <scope>NUCLEOTIDE SEQUENCE [LARGE SCALE GENOMIC DNA]</scope>
    <source>
        <strain evidence="2">Zhou-2022a</strain>
        <tissue evidence="2">Leaf</tissue>
    </source>
</reference>
<name>A0AAW2CZF6_9ROSI</name>
<keyword evidence="1" id="KW-0812">Transmembrane</keyword>
<dbReference type="Proteomes" id="UP001459277">
    <property type="component" value="Unassembled WGS sequence"/>
</dbReference>